<dbReference type="Proteomes" id="UP000283469">
    <property type="component" value="Unassembled WGS sequence"/>
</dbReference>
<evidence type="ECO:0000313" key="1">
    <source>
        <dbReference type="EMBL" id="RJG57698.1"/>
    </source>
</evidence>
<accession>A0A418YXU2</accession>
<name>A0A418YXU2_9SPHN</name>
<protein>
    <submittedName>
        <fullName evidence="1">Uncharacterized protein</fullName>
    </submittedName>
</protein>
<dbReference type="AlphaFoldDB" id="A0A418YXU2"/>
<comment type="caution">
    <text evidence="1">The sequence shown here is derived from an EMBL/GenBank/DDBJ whole genome shotgun (WGS) entry which is preliminary data.</text>
</comment>
<evidence type="ECO:0000313" key="2">
    <source>
        <dbReference type="Proteomes" id="UP000283469"/>
    </source>
</evidence>
<gene>
    <name evidence="1" type="ORF">D0Z70_00260</name>
</gene>
<reference evidence="1 2" key="1">
    <citation type="submission" date="2018-08" db="EMBL/GenBank/DDBJ databases">
        <title>Sphingobium sp. EO9.</title>
        <authorList>
            <person name="Park Y."/>
            <person name="Kim K.H."/>
            <person name="Jeon C.O."/>
        </authorList>
    </citation>
    <scope>NUCLEOTIDE SEQUENCE [LARGE SCALE GENOMIC DNA]</scope>
    <source>
        <strain evidence="1 2">EO9</strain>
    </source>
</reference>
<organism evidence="1 2">
    <name type="scientific">Sphingobium terrigena</name>
    <dbReference type="NCBI Taxonomy" id="2304063"/>
    <lineage>
        <taxon>Bacteria</taxon>
        <taxon>Pseudomonadati</taxon>
        <taxon>Pseudomonadota</taxon>
        <taxon>Alphaproteobacteria</taxon>
        <taxon>Sphingomonadales</taxon>
        <taxon>Sphingomonadaceae</taxon>
        <taxon>Sphingobium</taxon>
    </lineage>
</organism>
<dbReference type="EMBL" id="QVRA01000001">
    <property type="protein sequence ID" value="RJG57698.1"/>
    <property type="molecule type" value="Genomic_DNA"/>
</dbReference>
<sequence length="102" mass="11251">MKADEPCPPIVKFGMSTDESRRMVERHFDLMDERDQIAAGVDDHNLRTACIAKALLDGRSVTPAPMAMPATEPQPAPVEAPPVVVITQRARPDNLRERFGLS</sequence>
<proteinExistence type="predicted"/>
<keyword evidence="2" id="KW-1185">Reference proteome</keyword>